<dbReference type="SMART" id="SM00448">
    <property type="entry name" value="REC"/>
    <property type="match status" value="1"/>
</dbReference>
<accession>A0A1I3WGM7</accession>
<evidence type="ECO:0000256" key="8">
    <source>
        <dbReference type="SAM" id="MobiDB-lite"/>
    </source>
</evidence>
<gene>
    <name evidence="11" type="ORF">SAMN04488082_11330</name>
</gene>
<feature type="region of interest" description="Disordered" evidence="8">
    <location>
        <begin position="379"/>
        <end position="402"/>
    </location>
</feature>
<dbReference type="Gene3D" id="3.40.50.300">
    <property type="entry name" value="P-loop containing nucleotide triphosphate hydrolases"/>
    <property type="match status" value="1"/>
</dbReference>
<dbReference type="InterPro" id="IPR027417">
    <property type="entry name" value="P-loop_NTPase"/>
</dbReference>
<keyword evidence="3" id="KW-0805">Transcription regulation</keyword>
<evidence type="ECO:0000256" key="6">
    <source>
        <dbReference type="ARBA" id="ARBA00023163"/>
    </source>
</evidence>
<dbReference type="Pfam" id="PF02954">
    <property type="entry name" value="HTH_8"/>
    <property type="match status" value="1"/>
</dbReference>
<dbReference type="GO" id="GO:0006355">
    <property type="term" value="P:regulation of DNA-templated transcription"/>
    <property type="evidence" value="ECO:0007669"/>
    <property type="project" value="InterPro"/>
</dbReference>
<keyword evidence="12" id="KW-1185">Reference proteome</keyword>
<dbReference type="Gene3D" id="1.10.10.60">
    <property type="entry name" value="Homeodomain-like"/>
    <property type="match status" value="1"/>
</dbReference>
<dbReference type="InterPro" id="IPR009057">
    <property type="entry name" value="Homeodomain-like_sf"/>
</dbReference>
<dbReference type="Proteomes" id="UP000198635">
    <property type="component" value="Unassembled WGS sequence"/>
</dbReference>
<dbReference type="FunFam" id="3.40.50.300:FF:000006">
    <property type="entry name" value="DNA-binding transcriptional regulator NtrC"/>
    <property type="match status" value="1"/>
</dbReference>
<feature type="domain" description="Sigma-54 factor interaction" evidence="9">
    <location>
        <begin position="139"/>
        <end position="368"/>
    </location>
</feature>
<keyword evidence="1" id="KW-0547">Nucleotide-binding</keyword>
<dbReference type="Pfam" id="PF00072">
    <property type="entry name" value="Response_reg"/>
    <property type="match status" value="1"/>
</dbReference>
<evidence type="ECO:0000259" key="9">
    <source>
        <dbReference type="PROSITE" id="PS50045"/>
    </source>
</evidence>
<dbReference type="GO" id="GO:0043565">
    <property type="term" value="F:sequence-specific DNA binding"/>
    <property type="evidence" value="ECO:0007669"/>
    <property type="project" value="InterPro"/>
</dbReference>
<keyword evidence="2" id="KW-0067">ATP-binding</keyword>
<dbReference type="InterPro" id="IPR003593">
    <property type="entry name" value="AAA+_ATPase"/>
</dbReference>
<dbReference type="Gene3D" id="3.40.50.2300">
    <property type="match status" value="1"/>
</dbReference>
<evidence type="ECO:0000256" key="3">
    <source>
        <dbReference type="ARBA" id="ARBA00023015"/>
    </source>
</evidence>
<dbReference type="PANTHER" id="PTHR32071">
    <property type="entry name" value="TRANSCRIPTIONAL REGULATORY PROTEIN"/>
    <property type="match status" value="1"/>
</dbReference>
<dbReference type="SUPFAM" id="SSF52540">
    <property type="entry name" value="P-loop containing nucleoside triphosphate hydrolases"/>
    <property type="match status" value="1"/>
</dbReference>
<feature type="domain" description="Response regulatory" evidence="10">
    <location>
        <begin position="4"/>
        <end position="118"/>
    </location>
</feature>
<evidence type="ECO:0000256" key="5">
    <source>
        <dbReference type="ARBA" id="ARBA00023159"/>
    </source>
</evidence>
<keyword evidence="6" id="KW-0804">Transcription</keyword>
<dbReference type="CDD" id="cd00009">
    <property type="entry name" value="AAA"/>
    <property type="match status" value="1"/>
</dbReference>
<dbReference type="InterPro" id="IPR025943">
    <property type="entry name" value="Sigma_54_int_dom_ATP-bd_2"/>
</dbReference>
<evidence type="ECO:0000313" key="11">
    <source>
        <dbReference type="EMBL" id="SFK06602.1"/>
    </source>
</evidence>
<dbReference type="GO" id="GO:0000160">
    <property type="term" value="P:phosphorelay signal transduction system"/>
    <property type="evidence" value="ECO:0007669"/>
    <property type="project" value="InterPro"/>
</dbReference>
<name>A0A1I3WGM7_9BACT</name>
<dbReference type="PROSITE" id="PS00675">
    <property type="entry name" value="SIGMA54_INTERACT_1"/>
    <property type="match status" value="1"/>
</dbReference>
<keyword evidence="5" id="KW-0010">Activator</keyword>
<dbReference type="PROSITE" id="PS50045">
    <property type="entry name" value="SIGMA54_INTERACT_4"/>
    <property type="match status" value="1"/>
</dbReference>
<evidence type="ECO:0000256" key="7">
    <source>
        <dbReference type="PROSITE-ProRule" id="PRU00169"/>
    </source>
</evidence>
<evidence type="ECO:0000256" key="2">
    <source>
        <dbReference type="ARBA" id="ARBA00022840"/>
    </source>
</evidence>
<protein>
    <submittedName>
        <fullName evidence="11">Two-component system, NtrC family, response regulator HydG</fullName>
    </submittedName>
</protein>
<evidence type="ECO:0000256" key="4">
    <source>
        <dbReference type="ARBA" id="ARBA00023125"/>
    </source>
</evidence>
<evidence type="ECO:0000313" key="12">
    <source>
        <dbReference type="Proteomes" id="UP000198635"/>
    </source>
</evidence>
<dbReference type="SUPFAM" id="SSF46689">
    <property type="entry name" value="Homeodomain-like"/>
    <property type="match status" value="1"/>
</dbReference>
<reference evidence="12" key="1">
    <citation type="submission" date="2016-10" db="EMBL/GenBank/DDBJ databases">
        <authorList>
            <person name="Varghese N."/>
            <person name="Submissions S."/>
        </authorList>
    </citation>
    <scope>NUCLEOTIDE SEQUENCE [LARGE SCALE GENOMIC DNA]</scope>
    <source>
        <strain evidence="12">DSM 5918</strain>
    </source>
</reference>
<dbReference type="PRINTS" id="PR01590">
    <property type="entry name" value="HTHFIS"/>
</dbReference>
<evidence type="ECO:0000256" key="1">
    <source>
        <dbReference type="ARBA" id="ARBA00022741"/>
    </source>
</evidence>
<dbReference type="InterPro" id="IPR058031">
    <property type="entry name" value="AAA_lid_NorR"/>
</dbReference>
<dbReference type="AlphaFoldDB" id="A0A1I3WGM7"/>
<proteinExistence type="predicted"/>
<dbReference type="EMBL" id="FORX01000013">
    <property type="protein sequence ID" value="SFK06602.1"/>
    <property type="molecule type" value="Genomic_DNA"/>
</dbReference>
<dbReference type="InterPro" id="IPR002197">
    <property type="entry name" value="HTH_Fis"/>
</dbReference>
<dbReference type="PROSITE" id="PS00676">
    <property type="entry name" value="SIGMA54_INTERACT_2"/>
    <property type="match status" value="1"/>
</dbReference>
<keyword evidence="7" id="KW-0597">Phosphoprotein</keyword>
<dbReference type="Pfam" id="PF25601">
    <property type="entry name" value="AAA_lid_14"/>
    <property type="match status" value="1"/>
</dbReference>
<dbReference type="Pfam" id="PF00158">
    <property type="entry name" value="Sigma54_activat"/>
    <property type="match status" value="1"/>
</dbReference>
<dbReference type="InterPro" id="IPR002078">
    <property type="entry name" value="Sigma_54_int"/>
</dbReference>
<dbReference type="PANTHER" id="PTHR32071:SF117">
    <property type="entry name" value="PTS-DEPENDENT DIHYDROXYACETONE KINASE OPERON REGULATORY PROTEIN-RELATED"/>
    <property type="match status" value="1"/>
</dbReference>
<dbReference type="InterPro" id="IPR025944">
    <property type="entry name" value="Sigma_54_int_dom_CS"/>
</dbReference>
<dbReference type="OrthoDB" id="9763792at2"/>
<dbReference type="PROSITE" id="PS00688">
    <property type="entry name" value="SIGMA54_INTERACT_3"/>
    <property type="match status" value="1"/>
</dbReference>
<dbReference type="InterPro" id="IPR011006">
    <property type="entry name" value="CheY-like_superfamily"/>
</dbReference>
<sequence>MKARILVVDDDRAHMTMLVAMLGSWGYEVDTADDGAMAVTRVRERAYDVVLTDVRMAEVDGIEALRQIKSYNPYLPVLIMTAYSSVDVAVQALKAGALDYLHKPLDFGELRMGLERALEQGGAQRSAQVGGEADPLSEMIGDSPPMRELAAMIRAVAPSEASVLILGESGTGKELVAKALHEGSPRKARPMITVNCAALAENLLESELFGHEKGAYTGAQRQRDGRFVQADGGTLFLDEIGEMAPALQAKLLRALQQGEVQRLGSDRSIRVDVRVLAATNRDLEAEVRDGGFREDLYYRLNVIALRVPALRERPEDIPLLARHFLHRFAERNRKSYRGFSPRVMDLMLHYDWPGNVRELENVVERAVILSPGEFVTENDLPATLRGSEKSATGPSGGQSLEDAEREAIARTLEQVGNNKSEAARVLGVTRVTLRSKMKKFGLDS</sequence>
<dbReference type="FunFam" id="1.10.8.60:FF:000014">
    <property type="entry name" value="DNA-binding transcriptional regulator NtrC"/>
    <property type="match status" value="1"/>
</dbReference>
<evidence type="ECO:0000259" key="10">
    <source>
        <dbReference type="PROSITE" id="PS50110"/>
    </source>
</evidence>
<dbReference type="Gene3D" id="1.10.8.60">
    <property type="match status" value="1"/>
</dbReference>
<dbReference type="CDD" id="cd00156">
    <property type="entry name" value="REC"/>
    <property type="match status" value="1"/>
</dbReference>
<dbReference type="RefSeq" id="WP_092376147.1">
    <property type="nucleotide sequence ID" value="NZ_FORX01000013.1"/>
</dbReference>
<dbReference type="InterPro" id="IPR001789">
    <property type="entry name" value="Sig_transdc_resp-reg_receiver"/>
</dbReference>
<dbReference type="SUPFAM" id="SSF52172">
    <property type="entry name" value="CheY-like"/>
    <property type="match status" value="1"/>
</dbReference>
<organism evidence="11 12">
    <name type="scientific">Desulfomicrobium apsheronum</name>
    <dbReference type="NCBI Taxonomy" id="52560"/>
    <lineage>
        <taxon>Bacteria</taxon>
        <taxon>Pseudomonadati</taxon>
        <taxon>Thermodesulfobacteriota</taxon>
        <taxon>Desulfovibrionia</taxon>
        <taxon>Desulfovibrionales</taxon>
        <taxon>Desulfomicrobiaceae</taxon>
        <taxon>Desulfomicrobium</taxon>
    </lineage>
</organism>
<dbReference type="InterPro" id="IPR025662">
    <property type="entry name" value="Sigma_54_int_dom_ATP-bd_1"/>
</dbReference>
<keyword evidence="4" id="KW-0238">DNA-binding</keyword>
<dbReference type="GO" id="GO:0005524">
    <property type="term" value="F:ATP binding"/>
    <property type="evidence" value="ECO:0007669"/>
    <property type="project" value="UniProtKB-KW"/>
</dbReference>
<dbReference type="SMART" id="SM00382">
    <property type="entry name" value="AAA"/>
    <property type="match status" value="1"/>
</dbReference>
<dbReference type="STRING" id="52560.SAMN04488082_11330"/>
<dbReference type="PROSITE" id="PS50110">
    <property type="entry name" value="RESPONSE_REGULATORY"/>
    <property type="match status" value="1"/>
</dbReference>
<feature type="modified residue" description="4-aspartylphosphate" evidence="7">
    <location>
        <position position="53"/>
    </location>
</feature>